<evidence type="ECO:0000313" key="3">
    <source>
        <dbReference type="EMBL" id="ORY99323.1"/>
    </source>
</evidence>
<keyword evidence="2" id="KW-0732">Signal</keyword>
<feature type="chain" id="PRO_5012846533" evidence="2">
    <location>
        <begin position="25"/>
        <end position="133"/>
    </location>
</feature>
<dbReference type="EMBL" id="MCGN01000003">
    <property type="protein sequence ID" value="ORY99323.1"/>
    <property type="molecule type" value="Genomic_DNA"/>
</dbReference>
<keyword evidence="4" id="KW-1185">Reference proteome</keyword>
<accession>A0A1X2HJP9</accession>
<comment type="caution">
    <text evidence="3">The sequence shown here is derived from an EMBL/GenBank/DDBJ whole genome shotgun (WGS) entry which is preliminary data.</text>
</comment>
<feature type="region of interest" description="Disordered" evidence="1">
    <location>
        <begin position="26"/>
        <end position="49"/>
    </location>
</feature>
<feature type="signal peptide" evidence="2">
    <location>
        <begin position="1"/>
        <end position="24"/>
    </location>
</feature>
<name>A0A1X2HJP9_SYNRA</name>
<sequence>MRFMQITITLAFTIIALLTSKALAQNSSPDGGSSNDGSADDDLSSEYPTDGGFQGLSFICIEEECQKQCKFSTLQLRGLCLQGRSQVSDETAFALDIAVPAAVDPLLLMDIDISARVYELHIAVNMSPVLATV</sequence>
<dbReference type="InParanoid" id="A0A1X2HJP9"/>
<evidence type="ECO:0000256" key="1">
    <source>
        <dbReference type="SAM" id="MobiDB-lite"/>
    </source>
</evidence>
<dbReference type="AlphaFoldDB" id="A0A1X2HJP9"/>
<dbReference type="Proteomes" id="UP000242180">
    <property type="component" value="Unassembled WGS sequence"/>
</dbReference>
<gene>
    <name evidence="3" type="ORF">BCR43DRAFT_504019</name>
</gene>
<feature type="compositionally biased region" description="Low complexity" evidence="1">
    <location>
        <begin position="27"/>
        <end position="37"/>
    </location>
</feature>
<proteinExistence type="predicted"/>
<reference evidence="3 4" key="1">
    <citation type="submission" date="2016-07" db="EMBL/GenBank/DDBJ databases">
        <title>Pervasive Adenine N6-methylation of Active Genes in Fungi.</title>
        <authorList>
            <consortium name="DOE Joint Genome Institute"/>
            <person name="Mondo S.J."/>
            <person name="Dannebaum R.O."/>
            <person name="Kuo R.C."/>
            <person name="Labutti K."/>
            <person name="Haridas S."/>
            <person name="Kuo A."/>
            <person name="Salamov A."/>
            <person name="Ahrendt S.R."/>
            <person name="Lipzen A."/>
            <person name="Sullivan W."/>
            <person name="Andreopoulos W.B."/>
            <person name="Clum A."/>
            <person name="Lindquist E."/>
            <person name="Daum C."/>
            <person name="Ramamoorthy G.K."/>
            <person name="Gryganskyi A."/>
            <person name="Culley D."/>
            <person name="Magnuson J.K."/>
            <person name="James T.Y."/>
            <person name="O'Malley M.A."/>
            <person name="Stajich J.E."/>
            <person name="Spatafora J.W."/>
            <person name="Visel A."/>
            <person name="Grigoriev I.V."/>
        </authorList>
    </citation>
    <scope>NUCLEOTIDE SEQUENCE [LARGE SCALE GENOMIC DNA]</scope>
    <source>
        <strain evidence="3 4">NRRL 2496</strain>
    </source>
</reference>
<organism evidence="3 4">
    <name type="scientific">Syncephalastrum racemosum</name>
    <name type="common">Filamentous fungus</name>
    <dbReference type="NCBI Taxonomy" id="13706"/>
    <lineage>
        <taxon>Eukaryota</taxon>
        <taxon>Fungi</taxon>
        <taxon>Fungi incertae sedis</taxon>
        <taxon>Mucoromycota</taxon>
        <taxon>Mucoromycotina</taxon>
        <taxon>Mucoromycetes</taxon>
        <taxon>Mucorales</taxon>
        <taxon>Syncephalastraceae</taxon>
        <taxon>Syncephalastrum</taxon>
    </lineage>
</organism>
<evidence type="ECO:0000256" key="2">
    <source>
        <dbReference type="SAM" id="SignalP"/>
    </source>
</evidence>
<evidence type="ECO:0000313" key="4">
    <source>
        <dbReference type="Proteomes" id="UP000242180"/>
    </source>
</evidence>
<protein>
    <submittedName>
        <fullName evidence="3">Uncharacterized protein</fullName>
    </submittedName>
</protein>